<reference evidence="1" key="1">
    <citation type="submission" date="2022-02" db="EMBL/GenBank/DDBJ databases">
        <title>Plant Genome Project.</title>
        <authorList>
            <person name="Zhang R.-G."/>
        </authorList>
    </citation>
    <scope>NUCLEOTIDE SEQUENCE</scope>
    <source>
        <strain evidence="1">AT1</strain>
    </source>
</reference>
<evidence type="ECO:0000313" key="1">
    <source>
        <dbReference type="EMBL" id="KAI8561384.1"/>
    </source>
</evidence>
<proteinExistence type="predicted"/>
<evidence type="ECO:0000313" key="2">
    <source>
        <dbReference type="Proteomes" id="UP001062846"/>
    </source>
</evidence>
<accession>A0ACC0P8L4</accession>
<keyword evidence="2" id="KW-1185">Reference proteome</keyword>
<comment type="caution">
    <text evidence="1">The sequence shown here is derived from an EMBL/GenBank/DDBJ whole genome shotgun (WGS) entry which is preliminary data.</text>
</comment>
<sequence length="257" mass="29044">MADHGDIFDLPDDIVRRIFDSVSLDSQIRAQGVCRRWDRAISLMNGPGTQAVHHHSTARLVWALYNASQFAVPMWQKVNQLHAVQDNRREICCSCDGLVLMLNLKFHYFVVNPSTRESRELPKPPFIKAFDHYGLGYDDSSTDDYKVVNISSYDRETECADNVVSVYALKTDSWRRIGSSPYDHSRSKHRSGAFVYGALHWVASNGTNDVIVAPGLADEKFRTACVIPSPGFYDAIKARCQMISGWLQIGSLQRSRK</sequence>
<protein>
    <submittedName>
        <fullName evidence="1">Uncharacterized protein</fullName>
    </submittedName>
</protein>
<dbReference type="EMBL" id="CM046391">
    <property type="protein sequence ID" value="KAI8561384.1"/>
    <property type="molecule type" value="Genomic_DNA"/>
</dbReference>
<name>A0ACC0P8L4_RHOML</name>
<gene>
    <name evidence="1" type="ORF">RHMOL_Rhmol04G0334800</name>
</gene>
<organism evidence="1 2">
    <name type="scientific">Rhododendron molle</name>
    <name type="common">Chinese azalea</name>
    <name type="synonym">Azalea mollis</name>
    <dbReference type="NCBI Taxonomy" id="49168"/>
    <lineage>
        <taxon>Eukaryota</taxon>
        <taxon>Viridiplantae</taxon>
        <taxon>Streptophyta</taxon>
        <taxon>Embryophyta</taxon>
        <taxon>Tracheophyta</taxon>
        <taxon>Spermatophyta</taxon>
        <taxon>Magnoliopsida</taxon>
        <taxon>eudicotyledons</taxon>
        <taxon>Gunneridae</taxon>
        <taxon>Pentapetalae</taxon>
        <taxon>asterids</taxon>
        <taxon>Ericales</taxon>
        <taxon>Ericaceae</taxon>
        <taxon>Ericoideae</taxon>
        <taxon>Rhodoreae</taxon>
        <taxon>Rhododendron</taxon>
    </lineage>
</organism>
<dbReference type="Proteomes" id="UP001062846">
    <property type="component" value="Chromosome 4"/>
</dbReference>